<sequence>MPLDVQSCGSLSDTTEQTEWDNQLSSYQHYMVLSPSNTQGSSQENEYFDGTDDGSDTFPIPLEHGLSTTSKAKVHLNSLTLCHLPLSAFEVKEEKSIEVSEEQSASPTHISNQTYLLMG</sequence>
<gene>
    <name evidence="1" type="ORF">K3G42_022320</name>
</gene>
<organism evidence="1 2">
    <name type="scientific">Sphaerodactylus townsendi</name>
    <dbReference type="NCBI Taxonomy" id="933632"/>
    <lineage>
        <taxon>Eukaryota</taxon>
        <taxon>Metazoa</taxon>
        <taxon>Chordata</taxon>
        <taxon>Craniata</taxon>
        <taxon>Vertebrata</taxon>
        <taxon>Euteleostomi</taxon>
        <taxon>Lepidosauria</taxon>
        <taxon>Squamata</taxon>
        <taxon>Bifurcata</taxon>
        <taxon>Gekkota</taxon>
        <taxon>Sphaerodactylidae</taxon>
        <taxon>Sphaerodactylus</taxon>
    </lineage>
</organism>
<accession>A0ACB8F4N5</accession>
<proteinExistence type="predicted"/>
<dbReference type="Proteomes" id="UP000827872">
    <property type="component" value="Linkage Group LG05"/>
</dbReference>
<reference evidence="1" key="1">
    <citation type="submission" date="2021-08" db="EMBL/GenBank/DDBJ databases">
        <title>The first chromosome-level gecko genome reveals the dynamic sex chromosomes of Neotropical dwarf geckos (Sphaerodactylidae: Sphaerodactylus).</title>
        <authorList>
            <person name="Pinto B.J."/>
            <person name="Keating S.E."/>
            <person name="Gamble T."/>
        </authorList>
    </citation>
    <scope>NUCLEOTIDE SEQUENCE</scope>
    <source>
        <strain evidence="1">TG3544</strain>
    </source>
</reference>
<dbReference type="EMBL" id="CM037618">
    <property type="protein sequence ID" value="KAH8000076.1"/>
    <property type="molecule type" value="Genomic_DNA"/>
</dbReference>
<evidence type="ECO:0000313" key="2">
    <source>
        <dbReference type="Proteomes" id="UP000827872"/>
    </source>
</evidence>
<keyword evidence="2" id="KW-1185">Reference proteome</keyword>
<evidence type="ECO:0000313" key="1">
    <source>
        <dbReference type="EMBL" id="KAH8000076.1"/>
    </source>
</evidence>
<comment type="caution">
    <text evidence="1">The sequence shown here is derived from an EMBL/GenBank/DDBJ whole genome shotgun (WGS) entry which is preliminary data.</text>
</comment>
<protein>
    <submittedName>
        <fullName evidence="1">Uncharacterized protein</fullName>
    </submittedName>
</protein>
<name>A0ACB8F4N5_9SAUR</name>